<dbReference type="AlphaFoldDB" id="A0A6B3L5R5"/>
<feature type="domain" description="3-hydroxyacyl-CoA dehydrogenase C-terminal" evidence="13">
    <location>
        <begin position="503"/>
        <end position="596"/>
    </location>
</feature>
<evidence type="ECO:0000256" key="2">
    <source>
        <dbReference type="ARBA" id="ARBA00007005"/>
    </source>
</evidence>
<dbReference type="InterPro" id="IPR006180">
    <property type="entry name" value="3-OHacyl-CoA_DH_CS"/>
</dbReference>
<evidence type="ECO:0000313" key="15">
    <source>
        <dbReference type="EMBL" id="QQL44152.1"/>
    </source>
</evidence>
<keyword evidence="11" id="KW-0511">Multifunctional enzyme</keyword>
<keyword evidence="8" id="KW-0520">NAD</keyword>
<keyword evidence="9" id="KW-0443">Lipid metabolism</keyword>
<dbReference type="InterPro" id="IPR050136">
    <property type="entry name" value="FA_oxidation_alpha_subunit"/>
</dbReference>
<dbReference type="Proteomes" id="UP000475117">
    <property type="component" value="Chromosome"/>
</dbReference>
<evidence type="ECO:0000256" key="6">
    <source>
        <dbReference type="ARBA" id="ARBA00022963"/>
    </source>
</evidence>
<proteinExistence type="inferred from homology"/>
<feature type="domain" description="3-hydroxyacyl-CoA dehydrogenase NAD binding" evidence="14">
    <location>
        <begin position="323"/>
        <end position="500"/>
    </location>
</feature>
<evidence type="ECO:0000256" key="5">
    <source>
        <dbReference type="ARBA" id="ARBA00022832"/>
    </source>
</evidence>
<dbReference type="GO" id="GO:0016509">
    <property type="term" value="F:long-chain (3S)-3-hydroxyacyl-CoA dehydrogenase (NAD+) activity"/>
    <property type="evidence" value="ECO:0007669"/>
    <property type="project" value="TreeGrafter"/>
</dbReference>
<evidence type="ECO:0000256" key="11">
    <source>
        <dbReference type="ARBA" id="ARBA00023268"/>
    </source>
</evidence>
<dbReference type="RefSeq" id="WP_164362498.1">
    <property type="nucleotide sequence ID" value="NZ_CP066776.1"/>
</dbReference>
<evidence type="ECO:0000313" key="16">
    <source>
        <dbReference type="Proteomes" id="UP000475117"/>
    </source>
</evidence>
<dbReference type="FunFam" id="3.40.50.720:FF:000009">
    <property type="entry name" value="Fatty oxidation complex, alpha subunit"/>
    <property type="match status" value="1"/>
</dbReference>
<comment type="similarity">
    <text evidence="2">In the central section; belongs to the 3-hydroxyacyl-CoA dehydrogenase family.</text>
</comment>
<evidence type="ECO:0000256" key="12">
    <source>
        <dbReference type="ARBA" id="ARBA00049556"/>
    </source>
</evidence>
<dbReference type="Pfam" id="PF00378">
    <property type="entry name" value="ECH_1"/>
    <property type="match status" value="1"/>
</dbReference>
<dbReference type="InterPro" id="IPR036291">
    <property type="entry name" value="NAD(P)-bd_dom_sf"/>
</dbReference>
<dbReference type="Gene3D" id="3.40.50.720">
    <property type="entry name" value="NAD(P)-binding Rossmann-like Domain"/>
    <property type="match status" value="1"/>
</dbReference>
<name>A0A6B3L5R5_9BACT</name>
<dbReference type="SUPFAM" id="SSF52096">
    <property type="entry name" value="ClpP/crotonase"/>
    <property type="match status" value="1"/>
</dbReference>
<dbReference type="Pfam" id="PF02737">
    <property type="entry name" value="3HCDH_N"/>
    <property type="match status" value="1"/>
</dbReference>
<dbReference type="KEGG" id="soa:G3M56_009615"/>
<keyword evidence="7" id="KW-0560">Oxidoreductase</keyword>
<dbReference type="SUPFAM" id="SSF48179">
    <property type="entry name" value="6-phosphogluconate dehydrogenase C-terminal domain-like"/>
    <property type="match status" value="2"/>
</dbReference>
<organism evidence="15 16">
    <name type="scientific">Sulfuriroseicoccus oceanibius</name>
    <dbReference type="NCBI Taxonomy" id="2707525"/>
    <lineage>
        <taxon>Bacteria</taxon>
        <taxon>Pseudomonadati</taxon>
        <taxon>Verrucomicrobiota</taxon>
        <taxon>Verrucomicrobiia</taxon>
        <taxon>Verrucomicrobiales</taxon>
        <taxon>Verrucomicrobiaceae</taxon>
        <taxon>Sulfuriroseicoccus</taxon>
    </lineage>
</organism>
<keyword evidence="6" id="KW-0442">Lipid degradation</keyword>
<gene>
    <name evidence="15" type="ORF">G3M56_009615</name>
</gene>
<dbReference type="InterPro" id="IPR008927">
    <property type="entry name" value="6-PGluconate_DH-like_C_sf"/>
</dbReference>
<keyword evidence="16" id="KW-1185">Reference proteome</keyword>
<evidence type="ECO:0000256" key="7">
    <source>
        <dbReference type="ARBA" id="ARBA00023002"/>
    </source>
</evidence>
<dbReference type="PROSITE" id="PS00067">
    <property type="entry name" value="3HCDH"/>
    <property type="match status" value="1"/>
</dbReference>
<dbReference type="EC" id="4.2.1.17" evidence="4"/>
<dbReference type="UniPathway" id="UPA00659"/>
<reference evidence="15 16" key="1">
    <citation type="submission" date="2020-12" db="EMBL/GenBank/DDBJ databases">
        <title>Sulforoseuscoccus oceanibium gen. nov., sp. nov., a representative of the phylum Verrucomicrobia with special cytoplasmic membrane, and proposal of Sulforoseuscoccusaceae fam. nov.</title>
        <authorList>
            <person name="Xi F."/>
        </authorList>
    </citation>
    <scope>NUCLEOTIDE SEQUENCE [LARGE SCALE GENOMIC DNA]</scope>
    <source>
        <strain evidence="15 16">T37</strain>
    </source>
</reference>
<dbReference type="InterPro" id="IPR006108">
    <property type="entry name" value="3HC_DH_C"/>
</dbReference>
<sequence length="716" mass="77792">MSEQSKDVAATRRTVHYAIDAHGVVTITFKRDDGGANRLDEETIHELEELLAAVEGRGELSAVLIRSEHERIFVAGADIKRLAESVHGPATDRDDLKQFIRRGQALFDRVMELPVPTVAMVHGACLGGGLELALACDWRVASVAKVTKLGLPETQLGILPAWGGCMRLPRLIGIDRALAAATTGKQYPAKLARKLGIVDLAVEREHLDAAAMKLVARGKRERSGTKRANLPGVRTLIGNIATNKTKAKTRGNYPAVERVIEVMVGGLTMTHEQVLAAECEALCDLASTNACRNLLHLFFLREGAKQAKMPSEPTRDAKTLERVGVIGAGIMGAGIAQWSATRGHPTVMRDVKPEALAAGMRTVNARVDEAFNRRLLSRAEREAALARVTPSLRIESMRTADLVIEAAVESLDLKCAIFKELADVTEPGTILATNTSALPVTKIAEATSRPNAVLGIHFFNPVHRMSLVELVHTEHTDPDLLNDAFHWIKGIGKVAVVCADRPGFVVNRILMPYLIEAGHLFSRGTEARLIDETMLDFGMPMGPLRLLDEVGLDVALHVAATLSEAMPGRFSVPRVLQCLVDRGALGRKSGAGFYLYGKSRGKRPPEVNPEALQCRAMPDEGGMSDDVALRRRLSLLMCNEAMYCLEEKVVADPESIDLAMVLGTGFAPFLGGPLRHCDTRGVAKTAEQLQELYESTEREIFKPCALMANTSCIFKS</sequence>
<dbReference type="GO" id="GO:0004300">
    <property type="term" value="F:enoyl-CoA hydratase activity"/>
    <property type="evidence" value="ECO:0007669"/>
    <property type="project" value="UniProtKB-EC"/>
</dbReference>
<evidence type="ECO:0000256" key="10">
    <source>
        <dbReference type="ARBA" id="ARBA00023239"/>
    </source>
</evidence>
<dbReference type="InterPro" id="IPR006176">
    <property type="entry name" value="3-OHacyl-CoA_DH_NAD-bd"/>
</dbReference>
<dbReference type="InterPro" id="IPR029045">
    <property type="entry name" value="ClpP/crotonase-like_dom_sf"/>
</dbReference>
<accession>A0A6B3L5R5</accession>
<dbReference type="EMBL" id="CP066776">
    <property type="protein sequence ID" value="QQL44152.1"/>
    <property type="molecule type" value="Genomic_DNA"/>
</dbReference>
<feature type="domain" description="3-hydroxyacyl-CoA dehydrogenase C-terminal" evidence="13">
    <location>
        <begin position="632"/>
        <end position="708"/>
    </location>
</feature>
<dbReference type="GO" id="GO:0016853">
    <property type="term" value="F:isomerase activity"/>
    <property type="evidence" value="ECO:0007669"/>
    <property type="project" value="UniProtKB-KW"/>
</dbReference>
<evidence type="ECO:0000256" key="9">
    <source>
        <dbReference type="ARBA" id="ARBA00023098"/>
    </source>
</evidence>
<dbReference type="PANTHER" id="PTHR43612:SF3">
    <property type="entry name" value="TRIFUNCTIONAL ENZYME SUBUNIT ALPHA, MITOCHONDRIAL"/>
    <property type="match status" value="1"/>
</dbReference>
<evidence type="ECO:0000259" key="14">
    <source>
        <dbReference type="Pfam" id="PF02737"/>
    </source>
</evidence>
<dbReference type="Gene3D" id="1.10.1040.50">
    <property type="match status" value="1"/>
</dbReference>
<evidence type="ECO:0000256" key="8">
    <source>
        <dbReference type="ARBA" id="ARBA00023027"/>
    </source>
</evidence>
<comment type="pathway">
    <text evidence="1">Lipid metabolism; fatty acid beta-oxidation.</text>
</comment>
<dbReference type="CDD" id="cd06558">
    <property type="entry name" value="crotonase-like"/>
    <property type="match status" value="1"/>
</dbReference>
<keyword evidence="15" id="KW-0413">Isomerase</keyword>
<dbReference type="Gene3D" id="3.90.226.10">
    <property type="entry name" value="2-enoyl-CoA Hydratase, Chain A, domain 1"/>
    <property type="match status" value="1"/>
</dbReference>
<dbReference type="PANTHER" id="PTHR43612">
    <property type="entry name" value="TRIFUNCTIONAL ENZYME SUBUNIT ALPHA"/>
    <property type="match status" value="1"/>
</dbReference>
<dbReference type="InterPro" id="IPR001753">
    <property type="entry name" value="Enoyl-CoA_hydra/iso"/>
</dbReference>
<evidence type="ECO:0000256" key="1">
    <source>
        <dbReference type="ARBA" id="ARBA00005005"/>
    </source>
</evidence>
<dbReference type="Pfam" id="PF00725">
    <property type="entry name" value="3HCDH"/>
    <property type="match status" value="2"/>
</dbReference>
<dbReference type="GO" id="GO:0070403">
    <property type="term" value="F:NAD+ binding"/>
    <property type="evidence" value="ECO:0007669"/>
    <property type="project" value="InterPro"/>
</dbReference>
<evidence type="ECO:0000259" key="13">
    <source>
        <dbReference type="Pfam" id="PF00725"/>
    </source>
</evidence>
<evidence type="ECO:0000256" key="4">
    <source>
        <dbReference type="ARBA" id="ARBA00012076"/>
    </source>
</evidence>
<comment type="similarity">
    <text evidence="3">In the N-terminal section; belongs to the enoyl-CoA hydratase/isomerase family.</text>
</comment>
<keyword evidence="5" id="KW-0276">Fatty acid metabolism</keyword>
<dbReference type="SUPFAM" id="SSF51735">
    <property type="entry name" value="NAD(P)-binding Rossmann-fold domains"/>
    <property type="match status" value="1"/>
</dbReference>
<dbReference type="GO" id="GO:0006635">
    <property type="term" value="P:fatty acid beta-oxidation"/>
    <property type="evidence" value="ECO:0007669"/>
    <property type="project" value="UniProtKB-UniPathway"/>
</dbReference>
<comment type="catalytic activity">
    <reaction evidence="12">
        <text>a (3S)-3-hydroxyacyl-CoA + NAD(+) = a 3-oxoacyl-CoA + NADH + H(+)</text>
        <dbReference type="Rhea" id="RHEA:22432"/>
        <dbReference type="ChEBI" id="CHEBI:15378"/>
        <dbReference type="ChEBI" id="CHEBI:57318"/>
        <dbReference type="ChEBI" id="CHEBI:57540"/>
        <dbReference type="ChEBI" id="CHEBI:57945"/>
        <dbReference type="ChEBI" id="CHEBI:90726"/>
        <dbReference type="EC" id="1.1.1.35"/>
    </reaction>
</comment>
<evidence type="ECO:0000256" key="3">
    <source>
        <dbReference type="ARBA" id="ARBA00008750"/>
    </source>
</evidence>
<keyword evidence="10" id="KW-0456">Lyase</keyword>
<protein>
    <recommendedName>
        <fullName evidence="4">enoyl-CoA hydratase</fullName>
        <ecNumber evidence="4">4.2.1.17</ecNumber>
    </recommendedName>
</protein>